<keyword evidence="2" id="KW-1185">Reference proteome</keyword>
<dbReference type="Proteomes" id="UP000717585">
    <property type="component" value="Unassembled WGS sequence"/>
</dbReference>
<dbReference type="EMBL" id="JAHDYR010000012">
    <property type="protein sequence ID" value="KAG9394997.1"/>
    <property type="molecule type" value="Genomic_DNA"/>
</dbReference>
<dbReference type="AlphaFoldDB" id="A0A8J6B8L7"/>
<comment type="caution">
    <text evidence="1">The sequence shown here is derived from an EMBL/GenBank/DDBJ whole genome shotgun (WGS) entry which is preliminary data.</text>
</comment>
<protein>
    <submittedName>
        <fullName evidence="1">Uncharacterized protein</fullName>
    </submittedName>
</protein>
<evidence type="ECO:0000313" key="1">
    <source>
        <dbReference type="EMBL" id="KAG9394997.1"/>
    </source>
</evidence>
<proteinExistence type="predicted"/>
<organism evidence="1 2">
    <name type="scientific">Carpediemonas membranifera</name>
    <dbReference type="NCBI Taxonomy" id="201153"/>
    <lineage>
        <taxon>Eukaryota</taxon>
        <taxon>Metamonada</taxon>
        <taxon>Carpediemonas-like organisms</taxon>
        <taxon>Carpediemonas</taxon>
    </lineage>
</organism>
<name>A0A8J6B8L7_9EUKA</name>
<sequence length="330" mass="35837">MPVERRGLALAMPSVVWAPAFLAATRQLAGLGVTRSPDSVTGAIKCLPPQLNTPSNWPSGLDDVKALDADHTQKNLVRLVEESIATKLSVSAAVSPNVVRSFMMVDPTSLGRSVTDAAVAPIFRNHLGLPAFTPGFDVCPLCRARTVNHQSVVCNATHTLCCPCLRGGLDDERHNAIKDGLVRDLKGYGWRVQSEVWLNKASEWTIDRTKPMKARADILLTKPGVKAIVIDNVVSNHVSQAMTSKRAQYSNWDVKLIPAVTLHNGDVGRVHGRGWTDDLRDELGLKAEQVREMADNAFLACMRGQVHTYAAFIKQCDAAHAAAEDLGLSH</sequence>
<gene>
    <name evidence="1" type="ORF">J8273_0205</name>
</gene>
<evidence type="ECO:0000313" key="2">
    <source>
        <dbReference type="Proteomes" id="UP000717585"/>
    </source>
</evidence>
<accession>A0A8J6B8L7</accession>
<reference evidence="1" key="1">
    <citation type="submission" date="2021-05" db="EMBL/GenBank/DDBJ databases">
        <title>A free-living protist that lacks canonical eukaryotic 1 DNA replication and segregation systems.</title>
        <authorList>
            <person name="Salas-Leiva D.E."/>
            <person name="Tromer E.C."/>
            <person name="Curtis B.A."/>
            <person name="Jerlstrom-Hultqvist J."/>
            <person name="Kolisko M."/>
            <person name="Yi Z."/>
            <person name="Salas-Leiva J.S."/>
            <person name="Gallot-Lavallee L."/>
            <person name="Kops G.J.P.L."/>
            <person name="Archibald J.M."/>
            <person name="Simpson A.G.B."/>
            <person name="Roger A.J."/>
        </authorList>
    </citation>
    <scope>NUCLEOTIDE SEQUENCE</scope>
    <source>
        <strain evidence="1">BICM</strain>
    </source>
</reference>